<dbReference type="Pfam" id="PF00550">
    <property type="entry name" value="PP-binding"/>
    <property type="match status" value="1"/>
</dbReference>
<dbReference type="AlphaFoldDB" id="A0A1I4R4J6"/>
<feature type="domain" description="Carrier" evidence="1">
    <location>
        <begin position="1"/>
        <end position="78"/>
    </location>
</feature>
<dbReference type="RefSeq" id="WP_093389632.1">
    <property type="nucleotide sequence ID" value="NZ_FOTW01000021.1"/>
</dbReference>
<evidence type="ECO:0000313" key="3">
    <source>
        <dbReference type="Proteomes" id="UP000199470"/>
    </source>
</evidence>
<sequence length="80" mass="8482">MPIEQVRLILGDALGLGQLRLDEHAPLLGAVPELDSMAVAGVIAALEQHFGIEVHDDEISARHFATLGSLSAFVRGKLSP</sequence>
<dbReference type="Proteomes" id="UP000199470">
    <property type="component" value="Unassembled WGS sequence"/>
</dbReference>
<dbReference type="PROSITE" id="PS50075">
    <property type="entry name" value="CARRIER"/>
    <property type="match status" value="1"/>
</dbReference>
<dbReference type="STRING" id="758825.SAMN02982985_04171"/>
<dbReference type="EMBL" id="FOTW01000021">
    <property type="protein sequence ID" value="SFM47212.1"/>
    <property type="molecule type" value="Genomic_DNA"/>
</dbReference>
<keyword evidence="3" id="KW-1185">Reference proteome</keyword>
<evidence type="ECO:0000259" key="1">
    <source>
        <dbReference type="PROSITE" id="PS50075"/>
    </source>
</evidence>
<proteinExistence type="predicted"/>
<gene>
    <name evidence="2" type="ORF">SAMN02982985_04171</name>
</gene>
<accession>A0A1I4R4J6</accession>
<dbReference type="InterPro" id="IPR036736">
    <property type="entry name" value="ACP-like_sf"/>
</dbReference>
<dbReference type="InterPro" id="IPR009081">
    <property type="entry name" value="PP-bd_ACP"/>
</dbReference>
<dbReference type="Gene3D" id="1.10.1200.10">
    <property type="entry name" value="ACP-like"/>
    <property type="match status" value="1"/>
</dbReference>
<evidence type="ECO:0000313" key="2">
    <source>
        <dbReference type="EMBL" id="SFM47212.1"/>
    </source>
</evidence>
<dbReference type="SUPFAM" id="SSF47336">
    <property type="entry name" value="ACP-like"/>
    <property type="match status" value="1"/>
</dbReference>
<organism evidence="2 3">
    <name type="scientific">Rugamonas rubra</name>
    <dbReference type="NCBI Taxonomy" id="758825"/>
    <lineage>
        <taxon>Bacteria</taxon>
        <taxon>Pseudomonadati</taxon>
        <taxon>Pseudomonadota</taxon>
        <taxon>Betaproteobacteria</taxon>
        <taxon>Burkholderiales</taxon>
        <taxon>Oxalobacteraceae</taxon>
        <taxon>Telluria group</taxon>
        <taxon>Rugamonas</taxon>
    </lineage>
</organism>
<name>A0A1I4R4J6_9BURK</name>
<reference evidence="2 3" key="1">
    <citation type="submission" date="2016-10" db="EMBL/GenBank/DDBJ databases">
        <authorList>
            <person name="de Groot N.N."/>
        </authorList>
    </citation>
    <scope>NUCLEOTIDE SEQUENCE [LARGE SCALE GENOMIC DNA]</scope>
    <source>
        <strain evidence="2 3">ATCC 43154</strain>
    </source>
</reference>
<protein>
    <submittedName>
        <fullName evidence="2">Acyl carrier protein</fullName>
    </submittedName>
</protein>
<dbReference type="OrthoDB" id="8527261at2"/>